<keyword evidence="3" id="KW-0132">Cell division</keyword>
<keyword evidence="2 7" id="KW-0853">WD repeat</keyword>
<dbReference type="CDD" id="cd00200">
    <property type="entry name" value="WD40"/>
    <property type="match status" value="1"/>
</dbReference>
<keyword evidence="5" id="KW-0498">Mitosis</keyword>
<dbReference type="PROSITE" id="PS00678">
    <property type="entry name" value="WD_REPEATS_1"/>
    <property type="match status" value="1"/>
</dbReference>
<keyword evidence="10" id="KW-1185">Reference proteome</keyword>
<dbReference type="PANTHER" id="PTHR19918">
    <property type="entry name" value="CELL DIVISION CYCLE 20 CDC20 FIZZY -RELATED"/>
    <property type="match status" value="1"/>
</dbReference>
<dbReference type="Gene3D" id="2.130.10.10">
    <property type="entry name" value="YVTN repeat-like/Quinoprotein amine dehydrogenase"/>
    <property type="match status" value="1"/>
</dbReference>
<dbReference type="AlphaFoldDB" id="A0A8T2RCR0"/>
<dbReference type="OrthoDB" id="10263272at2759"/>
<evidence type="ECO:0000259" key="8">
    <source>
        <dbReference type="Pfam" id="PF24807"/>
    </source>
</evidence>
<feature type="repeat" description="WD" evidence="7">
    <location>
        <begin position="208"/>
        <end position="249"/>
    </location>
</feature>
<dbReference type="InterPro" id="IPR056150">
    <property type="entry name" value="WD40_CDC20-Fz"/>
</dbReference>
<dbReference type="InterPro" id="IPR036322">
    <property type="entry name" value="WD40_repeat_dom_sf"/>
</dbReference>
<evidence type="ECO:0000256" key="7">
    <source>
        <dbReference type="PROSITE-ProRule" id="PRU00221"/>
    </source>
</evidence>
<organism evidence="9 10">
    <name type="scientific">Ceratopteris richardii</name>
    <name type="common">Triangle waterfern</name>
    <dbReference type="NCBI Taxonomy" id="49495"/>
    <lineage>
        <taxon>Eukaryota</taxon>
        <taxon>Viridiplantae</taxon>
        <taxon>Streptophyta</taxon>
        <taxon>Embryophyta</taxon>
        <taxon>Tracheophyta</taxon>
        <taxon>Polypodiopsida</taxon>
        <taxon>Polypodiidae</taxon>
        <taxon>Polypodiales</taxon>
        <taxon>Pteridineae</taxon>
        <taxon>Pteridaceae</taxon>
        <taxon>Parkerioideae</taxon>
        <taxon>Ceratopteris</taxon>
    </lineage>
</organism>
<evidence type="ECO:0000256" key="2">
    <source>
        <dbReference type="ARBA" id="ARBA00022574"/>
    </source>
</evidence>
<dbReference type="Proteomes" id="UP000825935">
    <property type="component" value="Chromosome 28"/>
</dbReference>
<dbReference type="InterPro" id="IPR033010">
    <property type="entry name" value="Cdc20/Fizzy"/>
</dbReference>
<evidence type="ECO:0000313" key="10">
    <source>
        <dbReference type="Proteomes" id="UP000825935"/>
    </source>
</evidence>
<dbReference type="InterPro" id="IPR015943">
    <property type="entry name" value="WD40/YVTN_repeat-like_dom_sf"/>
</dbReference>
<dbReference type="InterPro" id="IPR001680">
    <property type="entry name" value="WD40_rpt"/>
</dbReference>
<evidence type="ECO:0000256" key="3">
    <source>
        <dbReference type="ARBA" id="ARBA00022618"/>
    </source>
</evidence>
<evidence type="ECO:0000256" key="5">
    <source>
        <dbReference type="ARBA" id="ARBA00022776"/>
    </source>
</evidence>
<feature type="repeat" description="WD" evidence="7">
    <location>
        <begin position="421"/>
        <end position="454"/>
    </location>
</feature>
<comment type="similarity">
    <text evidence="1">Belongs to the WD repeat CDC20/Fizzy family.</text>
</comment>
<evidence type="ECO:0000256" key="1">
    <source>
        <dbReference type="ARBA" id="ARBA00006445"/>
    </source>
</evidence>
<accession>A0A8T2RCR0</accession>
<dbReference type="GO" id="GO:0005680">
    <property type="term" value="C:anaphase-promoting complex"/>
    <property type="evidence" value="ECO:0007669"/>
    <property type="project" value="TreeGrafter"/>
</dbReference>
<dbReference type="OMA" id="DPIMESE"/>
<keyword evidence="6" id="KW-0131">Cell cycle</keyword>
<proteinExistence type="inferred from homology"/>
<evidence type="ECO:0000313" key="9">
    <source>
        <dbReference type="EMBL" id="KAH7294179.1"/>
    </source>
</evidence>
<evidence type="ECO:0000256" key="6">
    <source>
        <dbReference type="ARBA" id="ARBA00023306"/>
    </source>
</evidence>
<sequence length="483" mass="54087">MVQIDKQHKNLFCWPGHMFTTLQERQGCSLNRRRRSLGLTLTILPPPRKPGSQNGYQGDRYIPSRSAMDLDIARFNLLCEAKENTSMLLNITSPIKEEYRKKLAENLLQEKNAKDGKKILVFKKKKRSTLKEDERLNYLLYCDKSGARKSYRHIPHLPERILDAPELVDDYYLNLLDWSSKNVLAVALGTAVYLWNAESGAISQLMQTSEDDDYVTSIAWATDGKHIAVGINSMEVQIWDASKGSQVRRMSGHTARVGSLAWNGPTLSSGGRDSRIINHDVRARDHIASTLKGHSQEVCGLSWSPSGQQLASGGNDNLLHIWDVASTEYLYRLSDHQAAVKALAWCPFQAHLLASGGGTADRCIKVWNTQKGTCLNSLDTQSQVCALVWSRHYKEILSSHGYSKNQLCLWRYPSMVKIAELTGHTARVLHLAQSPEGTTVVSAAADETLRFWKVFVASDKSNAIVRMHAKECGSLLLKAVQIR</sequence>
<dbReference type="PANTHER" id="PTHR19918:SF43">
    <property type="entry name" value="CELL DIVISION CYCLE 20.2, COFACTOR OF APC COMPLEX-LIKE ISOFORM X2"/>
    <property type="match status" value="1"/>
</dbReference>
<protein>
    <recommendedName>
        <fullName evidence="8">CDC20/Fizzy WD40 domain-containing protein</fullName>
    </recommendedName>
</protein>
<dbReference type="GO" id="GO:0031145">
    <property type="term" value="P:anaphase-promoting complex-dependent catabolic process"/>
    <property type="evidence" value="ECO:0007669"/>
    <property type="project" value="TreeGrafter"/>
</dbReference>
<dbReference type="GO" id="GO:1990757">
    <property type="term" value="F:ubiquitin ligase activator activity"/>
    <property type="evidence" value="ECO:0007669"/>
    <property type="project" value="TreeGrafter"/>
</dbReference>
<feature type="domain" description="CDC20/Fizzy WD40" evidence="8">
    <location>
        <begin position="162"/>
        <end position="452"/>
    </location>
</feature>
<name>A0A8T2RCR0_CERRI</name>
<feature type="repeat" description="WD" evidence="7">
    <location>
        <begin position="291"/>
        <end position="332"/>
    </location>
</feature>
<comment type="caution">
    <text evidence="9">The sequence shown here is derived from an EMBL/GenBank/DDBJ whole genome shotgun (WGS) entry which is preliminary data.</text>
</comment>
<dbReference type="GO" id="GO:0051301">
    <property type="term" value="P:cell division"/>
    <property type="evidence" value="ECO:0007669"/>
    <property type="project" value="UniProtKB-KW"/>
</dbReference>
<reference evidence="9" key="1">
    <citation type="submission" date="2021-08" db="EMBL/GenBank/DDBJ databases">
        <title>WGS assembly of Ceratopteris richardii.</title>
        <authorList>
            <person name="Marchant D.B."/>
            <person name="Chen G."/>
            <person name="Jenkins J."/>
            <person name="Shu S."/>
            <person name="Leebens-Mack J."/>
            <person name="Grimwood J."/>
            <person name="Schmutz J."/>
            <person name="Soltis P."/>
            <person name="Soltis D."/>
            <person name="Chen Z.-H."/>
        </authorList>
    </citation>
    <scope>NUCLEOTIDE SEQUENCE</scope>
    <source>
        <strain evidence="9">Whitten #5841</strain>
        <tissue evidence="9">Leaf</tissue>
    </source>
</reference>
<dbReference type="Pfam" id="PF24807">
    <property type="entry name" value="WD40_CDC20-Fz"/>
    <property type="match status" value="1"/>
</dbReference>
<dbReference type="EMBL" id="CM035433">
    <property type="protein sequence ID" value="KAH7294179.1"/>
    <property type="molecule type" value="Genomic_DNA"/>
</dbReference>
<dbReference type="GO" id="GO:1905786">
    <property type="term" value="P:positive regulation of anaphase-promoting complex-dependent catabolic process"/>
    <property type="evidence" value="ECO:0007669"/>
    <property type="project" value="TreeGrafter"/>
</dbReference>
<evidence type="ECO:0000256" key="4">
    <source>
        <dbReference type="ARBA" id="ARBA00022737"/>
    </source>
</evidence>
<gene>
    <name evidence="9" type="ORF">KP509_28G059500</name>
</gene>
<dbReference type="SMART" id="SM00320">
    <property type="entry name" value="WD40"/>
    <property type="match status" value="6"/>
</dbReference>
<dbReference type="PROSITE" id="PS50294">
    <property type="entry name" value="WD_REPEATS_REGION"/>
    <property type="match status" value="2"/>
</dbReference>
<dbReference type="InterPro" id="IPR019775">
    <property type="entry name" value="WD40_repeat_CS"/>
</dbReference>
<keyword evidence="4" id="KW-0677">Repeat</keyword>
<dbReference type="PROSITE" id="PS50082">
    <property type="entry name" value="WD_REPEATS_2"/>
    <property type="match status" value="3"/>
</dbReference>
<dbReference type="SUPFAM" id="SSF50978">
    <property type="entry name" value="WD40 repeat-like"/>
    <property type="match status" value="1"/>
</dbReference>
<dbReference type="GO" id="GO:0010997">
    <property type="term" value="F:anaphase-promoting complex binding"/>
    <property type="evidence" value="ECO:0007669"/>
    <property type="project" value="InterPro"/>
</dbReference>